<name>A0A6G1S9P9_9ACAR</name>
<dbReference type="FunFam" id="1.20.1740.10:FF:000015">
    <property type="entry name" value="B(0,+)-type amino acid transporter 1"/>
    <property type="match status" value="1"/>
</dbReference>
<evidence type="ECO:0000256" key="18">
    <source>
        <dbReference type="ARBA" id="ARBA00093193"/>
    </source>
</evidence>
<dbReference type="Pfam" id="PF13520">
    <property type="entry name" value="AA_permease_2"/>
    <property type="match status" value="1"/>
</dbReference>
<keyword evidence="9" id="KW-1015">Disulfide bond</keyword>
<dbReference type="PANTHER" id="PTHR11785:SF512">
    <property type="entry name" value="SOBREMESA, ISOFORM B"/>
    <property type="match status" value="1"/>
</dbReference>
<evidence type="ECO:0000256" key="15">
    <source>
        <dbReference type="ARBA" id="ARBA00074336"/>
    </source>
</evidence>
<evidence type="ECO:0000256" key="4">
    <source>
        <dbReference type="ARBA" id="ARBA00022475"/>
    </source>
</evidence>
<keyword evidence="6 20" id="KW-0812">Transmembrane</keyword>
<organism evidence="21">
    <name type="scientific">Aceria tosichella</name>
    <name type="common">wheat curl mite</name>
    <dbReference type="NCBI Taxonomy" id="561515"/>
    <lineage>
        <taxon>Eukaryota</taxon>
        <taxon>Metazoa</taxon>
        <taxon>Ecdysozoa</taxon>
        <taxon>Arthropoda</taxon>
        <taxon>Chelicerata</taxon>
        <taxon>Arachnida</taxon>
        <taxon>Acari</taxon>
        <taxon>Acariformes</taxon>
        <taxon>Trombidiformes</taxon>
        <taxon>Prostigmata</taxon>
        <taxon>Eupodina</taxon>
        <taxon>Eriophyoidea</taxon>
        <taxon>Eriophyidae</taxon>
        <taxon>Eriophyinae</taxon>
        <taxon>Aceriini</taxon>
        <taxon>Aceria</taxon>
    </lineage>
</organism>
<gene>
    <name evidence="21" type="primary">SLC7A9</name>
    <name evidence="21" type="ORF">g.6512</name>
</gene>
<keyword evidence="7 20" id="KW-1133">Transmembrane helix</keyword>
<dbReference type="InterPro" id="IPR050598">
    <property type="entry name" value="AminoAcid_Transporter"/>
</dbReference>
<feature type="transmembrane region" description="Helical" evidence="20">
    <location>
        <begin position="316"/>
        <end position="338"/>
    </location>
</feature>
<evidence type="ECO:0000256" key="17">
    <source>
        <dbReference type="ARBA" id="ARBA00083296"/>
    </source>
</evidence>
<evidence type="ECO:0000256" key="12">
    <source>
        <dbReference type="ARBA" id="ARBA00051835"/>
    </source>
</evidence>
<evidence type="ECO:0000256" key="2">
    <source>
        <dbReference type="ARBA" id="ARBA00009523"/>
    </source>
</evidence>
<comment type="subcellular location">
    <subcellularLocation>
        <location evidence="1">Apical cell membrane</location>
        <topology evidence="1">Multi-pass membrane protein</topology>
    </subcellularLocation>
</comment>
<dbReference type="InterPro" id="IPR002293">
    <property type="entry name" value="AA/rel_permease1"/>
</dbReference>
<feature type="transmembrane region" description="Helical" evidence="20">
    <location>
        <begin position="476"/>
        <end position="493"/>
    </location>
</feature>
<feature type="transmembrane region" description="Helical" evidence="20">
    <location>
        <begin position="91"/>
        <end position="111"/>
    </location>
</feature>
<evidence type="ECO:0000256" key="8">
    <source>
        <dbReference type="ARBA" id="ARBA00023136"/>
    </source>
</evidence>
<evidence type="ECO:0000256" key="16">
    <source>
        <dbReference type="ARBA" id="ARBA00079910"/>
    </source>
</evidence>
<accession>A0A6G1S9P9</accession>
<feature type="transmembrane region" description="Helical" evidence="20">
    <location>
        <begin position="358"/>
        <end position="378"/>
    </location>
</feature>
<comment type="catalytic activity">
    <reaction evidence="10">
        <text>L-lysine(out) + L-arginine(in) = L-lysine(in) + L-arginine(out)</text>
        <dbReference type="Rhea" id="RHEA:70827"/>
        <dbReference type="ChEBI" id="CHEBI:32551"/>
        <dbReference type="ChEBI" id="CHEBI:32682"/>
    </reaction>
    <physiologicalReaction direction="left-to-right" evidence="10">
        <dbReference type="Rhea" id="RHEA:70828"/>
    </physiologicalReaction>
</comment>
<feature type="transmembrane region" description="Helical" evidence="20">
    <location>
        <begin position="214"/>
        <end position="234"/>
    </location>
</feature>
<dbReference type="AlphaFoldDB" id="A0A6G1S9P9"/>
<dbReference type="PANTHER" id="PTHR11785">
    <property type="entry name" value="AMINO ACID TRANSPORTER"/>
    <property type="match status" value="1"/>
</dbReference>
<evidence type="ECO:0000256" key="11">
    <source>
        <dbReference type="ARBA" id="ARBA00051814"/>
    </source>
</evidence>
<keyword evidence="3" id="KW-0813">Transport</keyword>
<evidence type="ECO:0000256" key="14">
    <source>
        <dbReference type="ARBA" id="ARBA00052732"/>
    </source>
</evidence>
<evidence type="ECO:0000256" key="20">
    <source>
        <dbReference type="SAM" id="Phobius"/>
    </source>
</evidence>
<evidence type="ECO:0000256" key="9">
    <source>
        <dbReference type="ARBA" id="ARBA00023157"/>
    </source>
</evidence>
<feature type="transmembrane region" description="Helical" evidence="20">
    <location>
        <begin position="123"/>
        <end position="145"/>
    </location>
</feature>
<comment type="catalytic activity">
    <reaction evidence="14">
        <text>L-leucine(out) + L-arginine(in) = L-leucine(in) + L-arginine(out)</text>
        <dbReference type="Rhea" id="RHEA:71059"/>
        <dbReference type="ChEBI" id="CHEBI:32682"/>
        <dbReference type="ChEBI" id="CHEBI:57427"/>
    </reaction>
    <physiologicalReaction direction="left-to-right" evidence="14">
        <dbReference type="Rhea" id="RHEA:71060"/>
    </physiologicalReaction>
</comment>
<evidence type="ECO:0000256" key="13">
    <source>
        <dbReference type="ARBA" id="ARBA00052179"/>
    </source>
</evidence>
<reference evidence="21" key="1">
    <citation type="submission" date="2018-10" db="EMBL/GenBank/DDBJ databases">
        <title>Transcriptome assembly of Aceria tosichella (Wheat curl mite) Type 2.</title>
        <authorList>
            <person name="Scully E.D."/>
            <person name="Geib S.M."/>
            <person name="Palmer N.A."/>
            <person name="Gupta A.K."/>
            <person name="Sarath G."/>
            <person name="Tatineni S."/>
        </authorList>
    </citation>
    <scope>NUCLEOTIDE SEQUENCE</scope>
    <source>
        <strain evidence="21">LincolnNE</strain>
    </source>
</reference>
<feature type="transmembrane region" description="Helical" evidence="20">
    <location>
        <begin position="157"/>
        <end position="178"/>
    </location>
</feature>
<comment type="catalytic activity">
    <reaction evidence="13">
        <text>L-cysteine(out) + L-arginine(in) = L-cysteine(in) + L-arginine(out)</text>
        <dbReference type="Rhea" id="RHEA:71071"/>
        <dbReference type="ChEBI" id="CHEBI:32682"/>
        <dbReference type="ChEBI" id="CHEBI:35235"/>
    </reaction>
    <physiologicalReaction direction="left-to-right" evidence="13">
        <dbReference type="Rhea" id="RHEA:71072"/>
    </physiologicalReaction>
</comment>
<dbReference type="Gene3D" id="1.20.1740.10">
    <property type="entry name" value="Amino acid/polyamine transporter I"/>
    <property type="match status" value="1"/>
</dbReference>
<evidence type="ECO:0000256" key="19">
    <source>
        <dbReference type="SAM" id="MobiDB-lite"/>
    </source>
</evidence>
<keyword evidence="8 20" id="KW-0472">Membrane</keyword>
<feature type="region of interest" description="Disordered" evidence="19">
    <location>
        <begin position="1"/>
        <end position="30"/>
    </location>
</feature>
<feature type="transmembrane region" description="Helical" evidence="20">
    <location>
        <begin position="499"/>
        <end position="517"/>
    </location>
</feature>
<feature type="transmembrane region" description="Helical" evidence="20">
    <location>
        <begin position="438"/>
        <end position="455"/>
    </location>
</feature>
<keyword evidence="5" id="KW-0597">Phosphoprotein</keyword>
<evidence type="ECO:0000256" key="10">
    <source>
        <dbReference type="ARBA" id="ARBA00051323"/>
    </source>
</evidence>
<feature type="transmembrane region" description="Helical" evidence="20">
    <location>
        <begin position="240"/>
        <end position="261"/>
    </location>
</feature>
<comment type="catalytic activity">
    <reaction evidence="11">
        <text>L-cystine(out) + L-arginine(in) = L-cystine(in) + L-arginine(out)</text>
        <dbReference type="Rhea" id="RHEA:71075"/>
        <dbReference type="ChEBI" id="CHEBI:32682"/>
        <dbReference type="ChEBI" id="CHEBI:35491"/>
    </reaction>
    <physiologicalReaction direction="left-to-right" evidence="11">
        <dbReference type="Rhea" id="RHEA:71076"/>
    </physiologicalReaction>
</comment>
<dbReference type="EMBL" id="GGYP01001879">
    <property type="protein sequence ID" value="MDE46650.1"/>
    <property type="molecule type" value="Transcribed_RNA"/>
</dbReference>
<comment type="similarity">
    <text evidence="2">Belongs to the amino acid-polyamine-organocation (APC) superfamily.</text>
</comment>
<dbReference type="GO" id="GO:0016324">
    <property type="term" value="C:apical plasma membrane"/>
    <property type="evidence" value="ECO:0007669"/>
    <property type="project" value="UniProtKB-SubCell"/>
</dbReference>
<evidence type="ECO:0000256" key="3">
    <source>
        <dbReference type="ARBA" id="ARBA00022448"/>
    </source>
</evidence>
<evidence type="ECO:0000256" key="6">
    <source>
        <dbReference type="ARBA" id="ARBA00022692"/>
    </source>
</evidence>
<sequence length="550" mass="60259">MSSESSPPNKLTRRDTLSASSTYLGVDNESKSNFAPSCENLSQRQDQHLLGPNHLHRQQELDAVSQVAGCGYSQMGPVSVPAIPIGLKRRVGLFSGIALIVGTMIGSGIFLSPRGVLERSGSVGMSLVVWCLSGLLSLLGALCYAELGTLISKSGAEYSYILEAFGGPLAFLFSWISVFILKPAMLSIICLTLSDYIVTPLFPGCPQSTLLIKLFTVFSIVTITYLNCYSVNLATGTQNLFTGAKLVAIFIVVAGGMVRIAQGEVKYISSGFAGTKTSFSDIATAFYTSMWAYDGWNNLNYVTEELINPYRNLPLAIIYGIPVVTLCYVLVNISYLTVMSPEEILNSDAVAVTWGNHVLGFAAFIIPVSVVVSSFGAGNGSCFTSGRLSFAAARENHLPDLLAYIHVSKYTPSPALIFNAILSIAYVIPGNVNSLIDFFSFTAWLFYGLTMLALIKLRYQEPWRDKHRPYKVHLSIPIFVFVVSMYFVVAPILENPQVEYLYVGIYILTGLLAYVLFVRHKHRFKCLDSFTKICQIMLSVVPCDEDPFLD</sequence>
<protein>
    <recommendedName>
        <fullName evidence="15">b(0,+)-type amino acid transporter 1</fullName>
    </recommendedName>
    <alternativeName>
        <fullName evidence="16">Glycoprotein-associated amino acid transporter b0,+AT1</fullName>
    </alternativeName>
    <alternativeName>
        <fullName evidence="17">Solute carrier family 7 member 9</fullName>
    </alternativeName>
</protein>
<evidence type="ECO:0000256" key="7">
    <source>
        <dbReference type="ARBA" id="ARBA00022989"/>
    </source>
</evidence>
<evidence type="ECO:0000313" key="21">
    <source>
        <dbReference type="EMBL" id="MDE46650.1"/>
    </source>
</evidence>
<proteinExistence type="inferred from homology"/>
<keyword evidence="4" id="KW-1003">Cell membrane</keyword>
<evidence type="ECO:0000256" key="5">
    <source>
        <dbReference type="ARBA" id="ARBA00022553"/>
    </source>
</evidence>
<dbReference type="GO" id="GO:0015179">
    <property type="term" value="F:L-amino acid transmembrane transporter activity"/>
    <property type="evidence" value="ECO:0007669"/>
    <property type="project" value="TreeGrafter"/>
</dbReference>
<comment type="catalytic activity">
    <reaction evidence="18">
        <text>L-phenylalanine(out) + L-arginine(in) = L-phenylalanine(in) + L-arginine(out)</text>
        <dbReference type="Rhea" id="RHEA:71067"/>
        <dbReference type="ChEBI" id="CHEBI:32682"/>
        <dbReference type="ChEBI" id="CHEBI:58095"/>
    </reaction>
    <physiologicalReaction direction="left-to-right" evidence="18">
        <dbReference type="Rhea" id="RHEA:71068"/>
    </physiologicalReaction>
</comment>
<comment type="catalytic activity">
    <reaction evidence="12">
        <text>L-histidine(out) + L-arginine(in) = L-histidine(in) + L-arginine(out)</text>
        <dbReference type="Rhea" id="RHEA:71063"/>
        <dbReference type="ChEBI" id="CHEBI:32682"/>
        <dbReference type="ChEBI" id="CHEBI:57595"/>
    </reaction>
    <physiologicalReaction direction="left-to-right" evidence="12">
        <dbReference type="Rhea" id="RHEA:71064"/>
    </physiologicalReaction>
</comment>
<evidence type="ECO:0000256" key="1">
    <source>
        <dbReference type="ARBA" id="ARBA00004424"/>
    </source>
</evidence>